<dbReference type="EMBL" id="KI517464">
    <property type="protein sequence ID" value="ESQ42540.1"/>
    <property type="molecule type" value="Genomic_DNA"/>
</dbReference>
<keyword evidence="8 12" id="KW-0067">ATP-binding</keyword>
<comment type="catalytic activity">
    <reaction evidence="11">
        <text>L-seryl-[protein] + ATP = O-phospho-L-seryl-[protein] + ADP + H(+)</text>
        <dbReference type="Rhea" id="RHEA:17989"/>
        <dbReference type="Rhea" id="RHEA-COMP:9863"/>
        <dbReference type="Rhea" id="RHEA-COMP:11604"/>
        <dbReference type="ChEBI" id="CHEBI:15378"/>
        <dbReference type="ChEBI" id="CHEBI:29999"/>
        <dbReference type="ChEBI" id="CHEBI:30616"/>
        <dbReference type="ChEBI" id="CHEBI:83421"/>
        <dbReference type="ChEBI" id="CHEBI:456216"/>
        <dbReference type="EC" id="2.7.11.1"/>
    </reaction>
</comment>
<dbReference type="InterPro" id="IPR017441">
    <property type="entry name" value="Protein_kinase_ATP_BS"/>
</dbReference>
<evidence type="ECO:0000256" key="5">
    <source>
        <dbReference type="ARBA" id="ARBA00022679"/>
    </source>
</evidence>
<dbReference type="InterPro" id="IPR011009">
    <property type="entry name" value="Kinase-like_dom_sf"/>
</dbReference>
<feature type="domain" description="NAF" evidence="16">
    <location>
        <begin position="308"/>
        <end position="332"/>
    </location>
</feature>
<gene>
    <name evidence="17" type="ORF">EUTSA_v10013486mg</name>
</gene>
<dbReference type="InterPro" id="IPR018451">
    <property type="entry name" value="NAF/FISL_domain"/>
</dbReference>
<dbReference type="STRING" id="72664.V4LJE6"/>
<dbReference type="PANTHER" id="PTHR43895">
    <property type="entry name" value="CALCIUM/CALMODULIN-DEPENDENT PROTEIN KINASE KINASE-RELATED"/>
    <property type="match status" value="1"/>
</dbReference>
<dbReference type="Proteomes" id="UP000030689">
    <property type="component" value="Unassembled WGS sequence"/>
</dbReference>
<dbReference type="PROSITE" id="PS50816">
    <property type="entry name" value="NAF"/>
    <property type="match status" value="1"/>
</dbReference>
<dbReference type="Pfam" id="PF03822">
    <property type="entry name" value="NAF"/>
    <property type="match status" value="1"/>
</dbReference>
<comment type="catalytic activity">
    <reaction evidence="10">
        <text>L-threonyl-[protein] + ATP = O-phospho-L-threonyl-[protein] + ADP + H(+)</text>
        <dbReference type="Rhea" id="RHEA:46608"/>
        <dbReference type="Rhea" id="RHEA-COMP:11060"/>
        <dbReference type="Rhea" id="RHEA-COMP:11605"/>
        <dbReference type="ChEBI" id="CHEBI:15378"/>
        <dbReference type="ChEBI" id="CHEBI:30013"/>
        <dbReference type="ChEBI" id="CHEBI:30616"/>
        <dbReference type="ChEBI" id="CHEBI:61977"/>
        <dbReference type="ChEBI" id="CHEBI:456216"/>
        <dbReference type="EC" id="2.7.11.1"/>
    </reaction>
</comment>
<evidence type="ECO:0000256" key="11">
    <source>
        <dbReference type="ARBA" id="ARBA00048679"/>
    </source>
</evidence>
<protein>
    <recommendedName>
        <fullName evidence="3">non-specific serine/threonine protein kinase</fullName>
        <ecNumber evidence="3">2.7.11.1</ecNumber>
    </recommendedName>
</protein>
<evidence type="ECO:0000256" key="9">
    <source>
        <dbReference type="ARBA" id="ARBA00023211"/>
    </source>
</evidence>
<sequence>MENKPSVLTDKYEVGRLLGQGTFAKVYYGRSVHTNQSVAIKMIDKEKVLKVGLMEQIKREISVMRIAKHPHVVELYEVMATKTRIYFVMEYCKGGELFNKVAKGKLRDDIAWKYFYQLINAVDFCHSRQVYHRDIKPENLLLDDNENLKVSDFGLSALADCKRQDGLLHTTCGTPAYVAPEVINRKGYDGTKADIWSCGVVLFVLLAGYLPFHDSNLMEMYRKIGRAEFKAPSWFPPEVRRLLCKMLDPNPETRIAIAKIRESSWFRKGLHMKQKKMEKRVNETNSVEAGAAGPSENGDRVTEENHTDQPTNLNAFDIIALSAGFDLAGLFGDLYDKRESRFTSQKPASVIISKLEEVAQRLKLSIRKREAGLFKLESLKEGRKGILSMDAEIFQVTPTFHMVEVKKSNGDTLEYQKLVAEDLRPALADIVWVWQTDIEEQQLLPAPQQETEQQEEPL</sequence>
<evidence type="ECO:0000259" key="15">
    <source>
        <dbReference type="PROSITE" id="PS50011"/>
    </source>
</evidence>
<reference evidence="17 18" key="1">
    <citation type="journal article" date="2013" name="Front. Plant Sci.">
        <title>The Reference Genome of the Halophytic Plant Eutrema salsugineum.</title>
        <authorList>
            <person name="Yang R."/>
            <person name="Jarvis D.E."/>
            <person name="Chen H."/>
            <person name="Beilstein M.A."/>
            <person name="Grimwood J."/>
            <person name="Jenkins J."/>
            <person name="Shu S."/>
            <person name="Prochnik S."/>
            <person name="Xin M."/>
            <person name="Ma C."/>
            <person name="Schmutz J."/>
            <person name="Wing R.A."/>
            <person name="Mitchell-Olds T."/>
            <person name="Schumaker K.S."/>
            <person name="Wang X."/>
        </authorList>
    </citation>
    <scope>NUCLEOTIDE SEQUENCE [LARGE SCALE GENOMIC DNA]</scope>
</reference>
<dbReference type="GO" id="GO:0005524">
    <property type="term" value="F:ATP binding"/>
    <property type="evidence" value="ECO:0007669"/>
    <property type="project" value="UniProtKB-UniRule"/>
</dbReference>
<proteinExistence type="inferred from homology"/>
<dbReference type="PANTHER" id="PTHR43895:SF42">
    <property type="entry name" value="CBL-INTERACTING SERINE_THREONINE-PROTEIN KINASE 10"/>
    <property type="match status" value="1"/>
</dbReference>
<comment type="similarity">
    <text evidence="2">Belongs to the protein kinase superfamily. CAMK Ser/Thr protein kinase family. SNF1 subfamily.</text>
</comment>
<accession>V4LJE6</accession>
<dbReference type="EC" id="2.7.11.1" evidence="3"/>
<dbReference type="CDD" id="cd12195">
    <property type="entry name" value="CIPK_C"/>
    <property type="match status" value="1"/>
</dbReference>
<dbReference type="InterPro" id="IPR000719">
    <property type="entry name" value="Prot_kinase_dom"/>
</dbReference>
<evidence type="ECO:0000259" key="16">
    <source>
        <dbReference type="PROSITE" id="PS50816"/>
    </source>
</evidence>
<evidence type="ECO:0000256" key="6">
    <source>
        <dbReference type="ARBA" id="ARBA00022741"/>
    </source>
</evidence>
<dbReference type="FunFam" id="3.30.200.20:FF:000096">
    <property type="entry name" value="Non-specific serine/threonine protein kinase"/>
    <property type="match status" value="1"/>
</dbReference>
<organism evidence="17 18">
    <name type="scientific">Eutrema salsugineum</name>
    <name type="common">Saltwater cress</name>
    <name type="synonym">Sisymbrium salsugineum</name>
    <dbReference type="NCBI Taxonomy" id="72664"/>
    <lineage>
        <taxon>Eukaryota</taxon>
        <taxon>Viridiplantae</taxon>
        <taxon>Streptophyta</taxon>
        <taxon>Embryophyta</taxon>
        <taxon>Tracheophyta</taxon>
        <taxon>Spermatophyta</taxon>
        <taxon>Magnoliopsida</taxon>
        <taxon>eudicotyledons</taxon>
        <taxon>Gunneridae</taxon>
        <taxon>Pentapetalae</taxon>
        <taxon>rosids</taxon>
        <taxon>malvids</taxon>
        <taxon>Brassicales</taxon>
        <taxon>Brassicaceae</taxon>
        <taxon>Eutremeae</taxon>
        <taxon>Eutrema</taxon>
    </lineage>
</organism>
<dbReference type="FunFam" id="3.30.310.80:FF:000005">
    <property type="entry name" value="Non-specific serine/threonine protein kinase"/>
    <property type="match status" value="1"/>
</dbReference>
<dbReference type="SUPFAM" id="SSF56112">
    <property type="entry name" value="Protein kinase-like (PK-like)"/>
    <property type="match status" value="1"/>
</dbReference>
<evidence type="ECO:0000256" key="12">
    <source>
        <dbReference type="PROSITE-ProRule" id="PRU10141"/>
    </source>
</evidence>
<keyword evidence="7" id="KW-0418">Kinase</keyword>
<dbReference type="InterPro" id="IPR004041">
    <property type="entry name" value="NAF_dom"/>
</dbReference>
<evidence type="ECO:0000256" key="14">
    <source>
        <dbReference type="SAM" id="MobiDB-lite"/>
    </source>
</evidence>
<dbReference type="Gene3D" id="3.30.200.20">
    <property type="entry name" value="Phosphorylase Kinase, domain 1"/>
    <property type="match status" value="1"/>
</dbReference>
<dbReference type="FunFam" id="1.10.510.10:FF:000279">
    <property type="entry name" value="Non-specific serine/threonine protein kinase"/>
    <property type="match status" value="1"/>
</dbReference>
<dbReference type="Gene3D" id="1.10.510.10">
    <property type="entry name" value="Transferase(Phosphotransferase) domain 1"/>
    <property type="match status" value="1"/>
</dbReference>
<dbReference type="SMART" id="SM00220">
    <property type="entry name" value="S_TKc"/>
    <property type="match status" value="1"/>
</dbReference>
<dbReference type="Gramene" id="ESQ42540">
    <property type="protein sequence ID" value="ESQ42540"/>
    <property type="gene ID" value="EUTSA_v10013486mg"/>
</dbReference>
<dbReference type="InterPro" id="IPR008271">
    <property type="entry name" value="Ser/Thr_kinase_AS"/>
</dbReference>
<dbReference type="OrthoDB" id="193931at2759"/>
<keyword evidence="9" id="KW-0464">Manganese</keyword>
<feature type="domain" description="Protein kinase" evidence="15">
    <location>
        <begin position="12"/>
        <end position="266"/>
    </location>
</feature>
<dbReference type="Gramene" id="ESQ42542">
    <property type="protein sequence ID" value="ESQ42542"/>
    <property type="gene ID" value="EUTSA_v10013486mg"/>
</dbReference>
<keyword evidence="4 13" id="KW-0723">Serine/threonine-protein kinase</keyword>
<dbReference type="GO" id="GO:0007165">
    <property type="term" value="P:signal transduction"/>
    <property type="evidence" value="ECO:0007669"/>
    <property type="project" value="InterPro"/>
</dbReference>
<dbReference type="OMA" id="EARFTIW"/>
<dbReference type="EMBL" id="KI517464">
    <property type="protein sequence ID" value="ESQ42541.1"/>
    <property type="molecule type" value="Genomic_DNA"/>
</dbReference>
<evidence type="ECO:0000313" key="17">
    <source>
        <dbReference type="EMBL" id="ESQ42542.1"/>
    </source>
</evidence>
<evidence type="ECO:0000313" key="18">
    <source>
        <dbReference type="Proteomes" id="UP000030689"/>
    </source>
</evidence>
<dbReference type="KEGG" id="eus:EUTSA_v10013486mg"/>
<dbReference type="PROSITE" id="PS00107">
    <property type="entry name" value="PROTEIN_KINASE_ATP"/>
    <property type="match status" value="1"/>
</dbReference>
<name>V4LJE6_EUTSA</name>
<dbReference type="EMBL" id="KI517464">
    <property type="protein sequence ID" value="ESQ42542.1"/>
    <property type="molecule type" value="Genomic_DNA"/>
</dbReference>
<evidence type="ECO:0000256" key="4">
    <source>
        <dbReference type="ARBA" id="ARBA00022527"/>
    </source>
</evidence>
<dbReference type="PROSITE" id="PS00108">
    <property type="entry name" value="PROTEIN_KINASE_ST"/>
    <property type="match status" value="1"/>
</dbReference>
<dbReference type="AlphaFoldDB" id="V4LJE6"/>
<keyword evidence="18" id="KW-1185">Reference proteome</keyword>
<dbReference type="Gene3D" id="3.30.310.80">
    <property type="entry name" value="Kinase associated domain 1, KA1"/>
    <property type="match status" value="1"/>
</dbReference>
<evidence type="ECO:0000256" key="13">
    <source>
        <dbReference type="RuleBase" id="RU000304"/>
    </source>
</evidence>
<feature type="compositionally biased region" description="Basic and acidic residues" evidence="14">
    <location>
        <begin position="297"/>
        <end position="307"/>
    </location>
</feature>
<feature type="binding site" evidence="12">
    <location>
        <position position="41"/>
    </location>
    <ligand>
        <name>ATP</name>
        <dbReference type="ChEBI" id="CHEBI:30616"/>
    </ligand>
</feature>
<evidence type="ECO:0000256" key="1">
    <source>
        <dbReference type="ARBA" id="ARBA00001936"/>
    </source>
</evidence>
<evidence type="ECO:0000256" key="10">
    <source>
        <dbReference type="ARBA" id="ARBA00047899"/>
    </source>
</evidence>
<feature type="region of interest" description="Disordered" evidence="14">
    <location>
        <begin position="277"/>
        <end position="309"/>
    </location>
</feature>
<dbReference type="Pfam" id="PF00069">
    <property type="entry name" value="Pkinase"/>
    <property type="match status" value="1"/>
</dbReference>
<keyword evidence="6 12" id="KW-0547">Nucleotide-binding</keyword>
<dbReference type="GO" id="GO:0004674">
    <property type="term" value="F:protein serine/threonine kinase activity"/>
    <property type="evidence" value="ECO:0007669"/>
    <property type="project" value="UniProtKB-KW"/>
</dbReference>
<dbReference type="Gramene" id="ESQ42541">
    <property type="protein sequence ID" value="ESQ42541"/>
    <property type="gene ID" value="EUTSA_v10013486mg"/>
</dbReference>
<dbReference type="eggNOG" id="KOG0583">
    <property type="taxonomic scope" value="Eukaryota"/>
</dbReference>
<comment type="cofactor">
    <cofactor evidence="1">
        <name>Mn(2+)</name>
        <dbReference type="ChEBI" id="CHEBI:29035"/>
    </cofactor>
</comment>
<evidence type="ECO:0000256" key="2">
    <source>
        <dbReference type="ARBA" id="ARBA00006234"/>
    </source>
</evidence>
<keyword evidence="5" id="KW-0808">Transferase</keyword>
<evidence type="ECO:0000256" key="8">
    <source>
        <dbReference type="ARBA" id="ARBA00022840"/>
    </source>
</evidence>
<evidence type="ECO:0000256" key="3">
    <source>
        <dbReference type="ARBA" id="ARBA00012513"/>
    </source>
</evidence>
<evidence type="ECO:0000256" key="7">
    <source>
        <dbReference type="ARBA" id="ARBA00022777"/>
    </source>
</evidence>
<dbReference type="PROSITE" id="PS50011">
    <property type="entry name" value="PROTEIN_KINASE_DOM"/>
    <property type="match status" value="1"/>
</dbReference>